<evidence type="ECO:0000256" key="1">
    <source>
        <dbReference type="ARBA" id="ARBA00022729"/>
    </source>
</evidence>
<dbReference type="RefSeq" id="WP_130611781.1">
    <property type="nucleotide sequence ID" value="NZ_AP019368.1"/>
</dbReference>
<dbReference type="SUPFAM" id="SSF48452">
    <property type="entry name" value="TPR-like"/>
    <property type="match status" value="2"/>
</dbReference>
<dbReference type="InterPro" id="IPR017689">
    <property type="entry name" value="BamD"/>
</dbReference>
<feature type="domain" description="Outer membrane lipoprotein BamD-like" evidence="5">
    <location>
        <begin position="30"/>
        <end position="221"/>
    </location>
</feature>
<dbReference type="NCBIfam" id="TIGR03302">
    <property type="entry name" value="OM_YfiO"/>
    <property type="match status" value="1"/>
</dbReference>
<dbReference type="OrthoDB" id="9781894at2"/>
<keyword evidence="3" id="KW-0998">Cell outer membrane</keyword>
<dbReference type="Proteomes" id="UP000291236">
    <property type="component" value="Chromosome"/>
</dbReference>
<evidence type="ECO:0000313" key="6">
    <source>
        <dbReference type="EMBL" id="BBH54295.1"/>
    </source>
</evidence>
<name>A0A4P2VXC7_FLUSA</name>
<dbReference type="Gene3D" id="1.25.40.10">
    <property type="entry name" value="Tetratricopeptide repeat domain"/>
    <property type="match status" value="1"/>
</dbReference>
<feature type="chain" id="PRO_5020550970" evidence="4">
    <location>
        <begin position="22"/>
        <end position="252"/>
    </location>
</feature>
<evidence type="ECO:0000259" key="5">
    <source>
        <dbReference type="Pfam" id="PF13525"/>
    </source>
</evidence>
<evidence type="ECO:0000256" key="3">
    <source>
        <dbReference type="ARBA" id="ARBA00023237"/>
    </source>
</evidence>
<keyword evidence="2" id="KW-0472">Membrane</keyword>
<dbReference type="InterPro" id="IPR011990">
    <property type="entry name" value="TPR-like_helical_dom_sf"/>
</dbReference>
<dbReference type="AlphaFoldDB" id="A0A4P2VXC7"/>
<keyword evidence="7" id="KW-1185">Reference proteome</keyword>
<feature type="signal peptide" evidence="4">
    <location>
        <begin position="1"/>
        <end position="21"/>
    </location>
</feature>
<gene>
    <name evidence="6" type="ORF">JCM31447_27590</name>
</gene>
<organism evidence="6 7">
    <name type="scientific">Fluviispira sanaruensis</name>
    <dbReference type="NCBI Taxonomy" id="2493639"/>
    <lineage>
        <taxon>Bacteria</taxon>
        <taxon>Pseudomonadati</taxon>
        <taxon>Bdellovibrionota</taxon>
        <taxon>Oligoflexia</taxon>
        <taxon>Silvanigrellales</taxon>
        <taxon>Silvanigrellaceae</taxon>
        <taxon>Fluviispira</taxon>
    </lineage>
</organism>
<keyword evidence="1 4" id="KW-0732">Signal</keyword>
<sequence>MKIRNLITLIALSTSVLILNACQTIPIGEMSQDEGFTLIRNSYKSESWTDVITSVDEYKIRYPYSKFNVEADLMQADAYYQADRYPESIVAYEDFIRKNPNNPSVVLAHYRIAVAYDFQAPTAVDKEQLNAKKSIAKYSFYVKNFQNAEHVNDAKNRIEVLTRRLAEHEKFIADFYLRKEQYSAALERYLSLTKSYRQYADLIAEANEKIVECYANLATQLEKDPKSEEYITFKNTSPDELRKKAEEYKKKI</sequence>
<dbReference type="KEGG" id="sbf:JCM31447_27590"/>
<evidence type="ECO:0000256" key="4">
    <source>
        <dbReference type="SAM" id="SignalP"/>
    </source>
</evidence>
<proteinExistence type="predicted"/>
<evidence type="ECO:0000256" key="2">
    <source>
        <dbReference type="ARBA" id="ARBA00023136"/>
    </source>
</evidence>
<dbReference type="Pfam" id="PF13525">
    <property type="entry name" value="YfiO"/>
    <property type="match status" value="1"/>
</dbReference>
<reference evidence="6 7" key="1">
    <citation type="submission" date="2018-12" db="EMBL/GenBank/DDBJ databases">
        <title>Rubrispira sanarue gen. nov., sp., nov., a member of the order Silvanigrellales, isolated from a brackish lake in Hamamatsu Japan.</title>
        <authorList>
            <person name="Maejima Y."/>
            <person name="Iino T."/>
            <person name="Muraguchi Y."/>
            <person name="Fukuda K."/>
            <person name="Nojiri H."/>
            <person name="Ohkuma M."/>
            <person name="Moriuchi R."/>
            <person name="Dohra H."/>
            <person name="Kimbara K."/>
            <person name="Shintani M."/>
        </authorList>
    </citation>
    <scope>NUCLEOTIDE SEQUENCE [LARGE SCALE GENOMIC DNA]</scope>
    <source>
        <strain evidence="6 7">RF1110005</strain>
    </source>
</reference>
<protein>
    <submittedName>
        <fullName evidence="6">Outer membrane protein assembly factor BamD</fullName>
    </submittedName>
</protein>
<dbReference type="InterPro" id="IPR039565">
    <property type="entry name" value="BamD-like"/>
</dbReference>
<dbReference type="EMBL" id="AP019368">
    <property type="protein sequence ID" value="BBH54295.1"/>
    <property type="molecule type" value="Genomic_DNA"/>
</dbReference>
<accession>A0A4P2VXC7</accession>
<evidence type="ECO:0000313" key="7">
    <source>
        <dbReference type="Proteomes" id="UP000291236"/>
    </source>
</evidence>